<dbReference type="AlphaFoldDB" id="A0A075MQX1"/>
<evidence type="ECO:0000313" key="1">
    <source>
        <dbReference type="EMBL" id="AIF83951.1"/>
    </source>
</evidence>
<evidence type="ECO:0000313" key="2">
    <source>
        <dbReference type="Proteomes" id="UP000028194"/>
    </source>
</evidence>
<name>A0A075MQX1_9ARCH</name>
<gene>
    <name evidence="1" type="ORF">NTE_01892</name>
</gene>
<sequence>MGIVCACAFYTLLLLEMTKMIRKKSYKPVCHKVSSLKSFFSISCAAIFIYEYSIE</sequence>
<dbReference type="EMBL" id="CP007174">
    <property type="protein sequence ID" value="AIF83951.1"/>
    <property type="molecule type" value="Genomic_DNA"/>
</dbReference>
<dbReference type="HOGENOM" id="CLU_3020785_0_0_2"/>
<dbReference type="Proteomes" id="UP000028194">
    <property type="component" value="Chromosome"/>
</dbReference>
<organism evidence="1 2">
    <name type="scientific">Candidatus Nitrososphaera evergladensis SR1</name>
    <dbReference type="NCBI Taxonomy" id="1459636"/>
    <lineage>
        <taxon>Archaea</taxon>
        <taxon>Nitrososphaerota</taxon>
        <taxon>Nitrososphaeria</taxon>
        <taxon>Nitrososphaerales</taxon>
        <taxon>Nitrososphaeraceae</taxon>
        <taxon>Nitrososphaera</taxon>
    </lineage>
</organism>
<dbReference type="STRING" id="1459636.NTE_01892"/>
<keyword evidence="2" id="KW-1185">Reference proteome</keyword>
<proteinExistence type="predicted"/>
<accession>A0A075MQX1</accession>
<dbReference type="KEGG" id="nev:NTE_01892"/>
<reference evidence="1 2" key="1">
    <citation type="journal article" date="2014" name="PLoS ONE">
        <title>Genome Sequence of Candidatus Nitrososphaera evergladensis from Group I.1b Enriched from Everglades Soil Reveals Novel Genomic Features of the Ammonia-Oxidizing Archaea.</title>
        <authorList>
            <person name="Zhalnina K.V."/>
            <person name="Dias R."/>
            <person name="Leonard M.T."/>
            <person name="Dorr de Quadros P."/>
            <person name="Camargo F.A."/>
            <person name="Drew J.C."/>
            <person name="Farmerie W.G."/>
            <person name="Daroub S.H."/>
            <person name="Triplett E.W."/>
        </authorList>
    </citation>
    <scope>NUCLEOTIDE SEQUENCE [LARGE SCALE GENOMIC DNA]</scope>
    <source>
        <strain evidence="1 2">SR1</strain>
    </source>
</reference>
<protein>
    <submittedName>
        <fullName evidence="1">Uncharacterized protein</fullName>
    </submittedName>
</protein>